<comment type="subcellular location">
    <subcellularLocation>
        <location evidence="1">Membrane</location>
        <topology evidence="1">Multi-pass membrane protein</topology>
    </subcellularLocation>
</comment>
<dbReference type="InterPro" id="IPR000175">
    <property type="entry name" value="Na/ntran_symport"/>
</dbReference>
<feature type="transmembrane region" description="Helical" evidence="7">
    <location>
        <begin position="43"/>
        <end position="63"/>
    </location>
</feature>
<evidence type="ECO:0000256" key="3">
    <source>
        <dbReference type="ARBA" id="ARBA00022692"/>
    </source>
</evidence>
<dbReference type="OrthoDB" id="9762833at2"/>
<keyword evidence="2 6" id="KW-0813">Transport</keyword>
<dbReference type="GO" id="GO:0015293">
    <property type="term" value="F:symporter activity"/>
    <property type="evidence" value="ECO:0007669"/>
    <property type="project" value="UniProtKB-KW"/>
</dbReference>
<keyword evidence="5 7" id="KW-0472">Membrane</keyword>
<dbReference type="GO" id="GO:0016020">
    <property type="term" value="C:membrane"/>
    <property type="evidence" value="ECO:0007669"/>
    <property type="project" value="UniProtKB-SubCell"/>
</dbReference>
<dbReference type="PROSITE" id="PS00610">
    <property type="entry name" value="NA_NEUROTRAN_SYMP_1"/>
    <property type="match status" value="1"/>
</dbReference>
<dbReference type="Proteomes" id="UP000184442">
    <property type="component" value="Unassembled WGS sequence"/>
</dbReference>
<dbReference type="PANTHER" id="PTHR42948">
    <property type="entry name" value="TRANSPORTER"/>
    <property type="match status" value="1"/>
</dbReference>
<dbReference type="PRINTS" id="PR00176">
    <property type="entry name" value="NANEUSMPORT"/>
</dbReference>
<evidence type="ECO:0000256" key="6">
    <source>
        <dbReference type="RuleBase" id="RU003732"/>
    </source>
</evidence>
<dbReference type="AlphaFoldDB" id="A0A1M6H476"/>
<feature type="transmembrane region" description="Helical" evidence="7">
    <location>
        <begin position="390"/>
        <end position="412"/>
    </location>
</feature>
<dbReference type="Pfam" id="PF00209">
    <property type="entry name" value="SNF"/>
    <property type="match status" value="2"/>
</dbReference>
<gene>
    <name evidence="8" type="ORF">SAMN02745176_02645</name>
</gene>
<keyword evidence="4 7" id="KW-1133">Transmembrane helix</keyword>
<evidence type="ECO:0000256" key="5">
    <source>
        <dbReference type="ARBA" id="ARBA00023136"/>
    </source>
</evidence>
<dbReference type="InterPro" id="IPR047218">
    <property type="entry name" value="YocR/YhdH-like"/>
</dbReference>
<protein>
    <recommendedName>
        <fullName evidence="6">Transporter</fullName>
    </recommendedName>
</protein>
<name>A0A1M6H476_9FIRM</name>
<feature type="transmembrane region" description="Helical" evidence="7">
    <location>
        <begin position="433"/>
        <end position="459"/>
    </location>
</feature>
<keyword evidence="6" id="KW-0769">Symport</keyword>
<feature type="transmembrane region" description="Helical" evidence="7">
    <location>
        <begin position="352"/>
        <end position="370"/>
    </location>
</feature>
<feature type="transmembrane region" description="Helical" evidence="7">
    <location>
        <begin position="92"/>
        <end position="115"/>
    </location>
</feature>
<evidence type="ECO:0000313" key="8">
    <source>
        <dbReference type="EMBL" id="SHJ16990.1"/>
    </source>
</evidence>
<feature type="transmembrane region" description="Helical" evidence="7">
    <location>
        <begin position="156"/>
        <end position="173"/>
    </location>
</feature>
<accession>A0A1M6H476</accession>
<dbReference type="STRING" id="1122184.SAMN02745176_02645"/>
<feature type="transmembrane region" description="Helical" evidence="7">
    <location>
        <begin position="270"/>
        <end position="288"/>
    </location>
</feature>
<comment type="similarity">
    <text evidence="6">Belongs to the sodium:neurotransmitter symporter (SNF) (TC 2.A.22) family.</text>
</comment>
<dbReference type="EMBL" id="FQZS01000018">
    <property type="protein sequence ID" value="SHJ16990.1"/>
    <property type="molecule type" value="Genomic_DNA"/>
</dbReference>
<feature type="transmembrane region" description="Helical" evidence="7">
    <location>
        <begin position="185"/>
        <end position="201"/>
    </location>
</feature>
<evidence type="ECO:0000256" key="1">
    <source>
        <dbReference type="ARBA" id="ARBA00004141"/>
    </source>
</evidence>
<keyword evidence="9" id="KW-1185">Reference proteome</keyword>
<organism evidence="8 9">
    <name type="scientific">Lutispora thermophila DSM 19022</name>
    <dbReference type="NCBI Taxonomy" id="1122184"/>
    <lineage>
        <taxon>Bacteria</taxon>
        <taxon>Bacillati</taxon>
        <taxon>Bacillota</taxon>
        <taxon>Clostridia</taxon>
        <taxon>Lutisporales</taxon>
        <taxon>Lutisporaceae</taxon>
        <taxon>Lutispora</taxon>
    </lineage>
</organism>
<dbReference type="PANTHER" id="PTHR42948:SF1">
    <property type="entry name" value="TRANSPORTER"/>
    <property type="match status" value="1"/>
</dbReference>
<dbReference type="RefSeq" id="WP_073026647.1">
    <property type="nucleotide sequence ID" value="NZ_FQZS01000018.1"/>
</dbReference>
<reference evidence="8 9" key="1">
    <citation type="submission" date="2016-11" db="EMBL/GenBank/DDBJ databases">
        <authorList>
            <person name="Jaros S."/>
            <person name="Januszkiewicz K."/>
            <person name="Wedrychowicz H."/>
        </authorList>
    </citation>
    <scope>NUCLEOTIDE SEQUENCE [LARGE SCALE GENOMIC DNA]</scope>
    <source>
        <strain evidence="8 9">DSM 19022</strain>
    </source>
</reference>
<proteinExistence type="inferred from homology"/>
<evidence type="ECO:0000256" key="2">
    <source>
        <dbReference type="ARBA" id="ARBA00022448"/>
    </source>
</evidence>
<dbReference type="PROSITE" id="PS50267">
    <property type="entry name" value="NA_NEUROTRAN_SYMP_3"/>
    <property type="match status" value="1"/>
</dbReference>
<feature type="transmembrane region" description="Helical" evidence="7">
    <location>
        <begin position="308"/>
        <end position="331"/>
    </location>
</feature>
<dbReference type="NCBIfam" id="NF037979">
    <property type="entry name" value="Na_transp"/>
    <property type="match status" value="1"/>
</dbReference>
<keyword evidence="3 6" id="KW-0812">Transmembrane</keyword>
<evidence type="ECO:0000256" key="4">
    <source>
        <dbReference type="ARBA" id="ARBA00022989"/>
    </source>
</evidence>
<evidence type="ECO:0000256" key="7">
    <source>
        <dbReference type="SAM" id="Phobius"/>
    </source>
</evidence>
<dbReference type="InterPro" id="IPR037272">
    <property type="entry name" value="SNS_sf"/>
</dbReference>
<evidence type="ECO:0000313" key="9">
    <source>
        <dbReference type="Proteomes" id="UP000184442"/>
    </source>
</evidence>
<dbReference type="CDD" id="cd10336">
    <property type="entry name" value="SLC6sbd_Tyt1-Like"/>
    <property type="match status" value="1"/>
</dbReference>
<sequence>MNNSNNKRETFSSGLAVFFATLGSAVGLGNIWKFPYMVGENGGGAFVLIYFICILLVGMPIMISEFYIGRSTRKNAVGAFEALKAKPFWKTIGYMGVLSSLFIMFFYSSVAGWVYSYVFKALKGDFLPLASMSMEDAALNASSQYDAAVSGSISPFVWQFIAVTVVSIILIAGVKNGIEKITKTLLPLLFALVIICCIRALTLEGAKQGLSFLFLPDFSKLSASAVLSALGLAFFKLSLGMGTMTTYGSYFTNDNNLFATSARVALSDTLVSLLAGIAIFPVVFTFGMEPGMGPGLLFKTIPLVFSKIPLGNVLLVAFFILTSIAATTAMLSLVEVPVAFFIEEKQMSRNKAVLLSSGLILIIGLLTVHPKSVFGNVVIAGKGFFDLFDYLSSNIMLPIGGLLITIFVGYVANKDQLSYELSNHKTLNNDGMIKFYISILKYITPALLVIVFLNSIGIINF</sequence>
<dbReference type="SUPFAM" id="SSF161070">
    <property type="entry name" value="SNF-like"/>
    <property type="match status" value="1"/>
</dbReference>